<protein>
    <submittedName>
        <fullName evidence="2">Uncharacterized protein</fullName>
    </submittedName>
</protein>
<dbReference type="AlphaFoldDB" id="A0A1J5P5M3"/>
<gene>
    <name evidence="2" type="ORF">GALL_553520</name>
</gene>
<comment type="caution">
    <text evidence="2">The sequence shown here is derived from an EMBL/GenBank/DDBJ whole genome shotgun (WGS) entry which is preliminary data.</text>
</comment>
<feature type="region of interest" description="Disordered" evidence="1">
    <location>
        <begin position="31"/>
        <end position="52"/>
    </location>
</feature>
<accession>A0A1J5P5M3</accession>
<evidence type="ECO:0000256" key="1">
    <source>
        <dbReference type="SAM" id="MobiDB-lite"/>
    </source>
</evidence>
<dbReference type="EMBL" id="MLJW01009299">
    <property type="protein sequence ID" value="OIQ63111.1"/>
    <property type="molecule type" value="Genomic_DNA"/>
</dbReference>
<sequence>MLNAAQAMAATSENWHQPSMTSEFLALRTSSDPALLPSPSPSRNTARMIENV</sequence>
<evidence type="ECO:0000313" key="2">
    <source>
        <dbReference type="EMBL" id="OIQ63111.1"/>
    </source>
</evidence>
<name>A0A1J5P5M3_9ZZZZ</name>
<proteinExistence type="predicted"/>
<organism evidence="2">
    <name type="scientific">mine drainage metagenome</name>
    <dbReference type="NCBI Taxonomy" id="410659"/>
    <lineage>
        <taxon>unclassified sequences</taxon>
        <taxon>metagenomes</taxon>
        <taxon>ecological metagenomes</taxon>
    </lineage>
</organism>
<reference evidence="2" key="1">
    <citation type="submission" date="2016-10" db="EMBL/GenBank/DDBJ databases">
        <title>Sequence of Gallionella enrichment culture.</title>
        <authorList>
            <person name="Poehlein A."/>
            <person name="Muehling M."/>
            <person name="Daniel R."/>
        </authorList>
    </citation>
    <scope>NUCLEOTIDE SEQUENCE</scope>
</reference>